<dbReference type="RefSeq" id="WP_311193631.1">
    <property type="nucleotide sequence ID" value="NZ_CP115541.1"/>
</dbReference>
<feature type="region of interest" description="Disordered" evidence="1">
    <location>
        <begin position="104"/>
        <end position="135"/>
    </location>
</feature>
<protein>
    <recommendedName>
        <fullName evidence="2">X-Tfes XVIPCD domain-containing protein</fullName>
    </recommendedName>
</protein>
<dbReference type="Proteomes" id="UP001302072">
    <property type="component" value="Chromosome"/>
</dbReference>
<evidence type="ECO:0000313" key="3">
    <source>
        <dbReference type="EMBL" id="WNH54540.1"/>
    </source>
</evidence>
<reference evidence="3 4" key="1">
    <citation type="submission" date="2022-12" db="EMBL/GenBank/DDBJ databases">
        <title>Two new species, Stenotrophomonas aracearum and Stenotrophomonas oahuensis, isolated from Anthurium (Araceae family) in Hawaii.</title>
        <authorList>
            <person name="Chunag S.C."/>
            <person name="Dobhal S."/>
            <person name="Alvarez A."/>
            <person name="Arif M."/>
        </authorList>
    </citation>
    <scope>NUCLEOTIDE SEQUENCE [LARGE SCALE GENOMIC DNA]</scope>
    <source>
        <strain evidence="3 4">A5586</strain>
    </source>
</reference>
<feature type="compositionally biased region" description="Low complexity" evidence="1">
    <location>
        <begin position="113"/>
        <end position="135"/>
    </location>
</feature>
<name>A0ABY9YVF6_9GAMM</name>
<evidence type="ECO:0000259" key="2">
    <source>
        <dbReference type="Pfam" id="PF20410"/>
    </source>
</evidence>
<accession>A0ABY9YVF6</accession>
<dbReference type="InterPro" id="IPR046519">
    <property type="entry name" value="X-Tfes_XVIPCD"/>
</dbReference>
<evidence type="ECO:0000256" key="1">
    <source>
        <dbReference type="SAM" id="MobiDB-lite"/>
    </source>
</evidence>
<dbReference type="Pfam" id="PF20410">
    <property type="entry name" value="X-Tfes_XVIPCD"/>
    <property type="match status" value="1"/>
</dbReference>
<proteinExistence type="predicted"/>
<feature type="domain" description="X-Tfes XVIPCD" evidence="2">
    <location>
        <begin position="4"/>
        <end position="107"/>
    </location>
</feature>
<keyword evidence="4" id="KW-1185">Reference proteome</keyword>
<evidence type="ECO:0000313" key="4">
    <source>
        <dbReference type="Proteomes" id="UP001302072"/>
    </source>
</evidence>
<sequence length="135" mass="14903">MSHDPNTQQNPLLAQSRDAMQRLETTLGRQFDQNSERMAASAACLAQDSGLSRVDHVFLSNATESKRQGETFFVVQGDPANPAHRRAHMPTEQALNAPLEASLQRLQGVDAPSQSQSRQQEQNEQLVQQQGPRVG</sequence>
<gene>
    <name evidence="3" type="ORF">PDM29_09775</name>
</gene>
<organism evidence="3 4">
    <name type="scientific">Stenotrophomonas oahuensis</name>
    <dbReference type="NCBI Taxonomy" id="3003271"/>
    <lineage>
        <taxon>Bacteria</taxon>
        <taxon>Pseudomonadati</taxon>
        <taxon>Pseudomonadota</taxon>
        <taxon>Gammaproteobacteria</taxon>
        <taxon>Lysobacterales</taxon>
        <taxon>Lysobacteraceae</taxon>
        <taxon>Stenotrophomonas</taxon>
    </lineage>
</organism>
<dbReference type="EMBL" id="CP115541">
    <property type="protein sequence ID" value="WNH54540.1"/>
    <property type="molecule type" value="Genomic_DNA"/>
</dbReference>